<dbReference type="GO" id="GO:0016757">
    <property type="term" value="F:glycosyltransferase activity"/>
    <property type="evidence" value="ECO:0007669"/>
    <property type="project" value="TreeGrafter"/>
</dbReference>
<dbReference type="CDD" id="cd03801">
    <property type="entry name" value="GT4_PimA-like"/>
    <property type="match status" value="1"/>
</dbReference>
<dbReference type="SUPFAM" id="SSF53756">
    <property type="entry name" value="UDP-Glycosyltransferase/glycogen phosphorylase"/>
    <property type="match status" value="1"/>
</dbReference>
<organism evidence="1">
    <name type="scientific">hydrothermal vent metagenome</name>
    <dbReference type="NCBI Taxonomy" id="652676"/>
    <lineage>
        <taxon>unclassified sequences</taxon>
        <taxon>metagenomes</taxon>
        <taxon>ecological metagenomes</taxon>
    </lineage>
</organism>
<dbReference type="PANTHER" id="PTHR45947">
    <property type="entry name" value="SULFOQUINOVOSYL TRANSFERASE SQD2"/>
    <property type="match status" value="1"/>
</dbReference>
<evidence type="ECO:0008006" key="2">
    <source>
        <dbReference type="Google" id="ProtNLM"/>
    </source>
</evidence>
<feature type="non-terminal residue" evidence="1">
    <location>
        <position position="1"/>
    </location>
</feature>
<gene>
    <name evidence="1" type="ORF">MNBD_BACTEROID05-976</name>
</gene>
<proteinExistence type="predicted"/>
<dbReference type="EMBL" id="UOEN01000189">
    <property type="protein sequence ID" value="VAW13809.1"/>
    <property type="molecule type" value="Genomic_DNA"/>
</dbReference>
<evidence type="ECO:0000313" key="1">
    <source>
        <dbReference type="EMBL" id="VAW13809.1"/>
    </source>
</evidence>
<dbReference type="InterPro" id="IPR050194">
    <property type="entry name" value="Glycosyltransferase_grp1"/>
</dbReference>
<dbReference type="AlphaFoldDB" id="A0A3B0TNM6"/>
<dbReference type="Gene3D" id="3.40.50.2000">
    <property type="entry name" value="Glycogen Phosphorylase B"/>
    <property type="match status" value="2"/>
</dbReference>
<name>A0A3B0TNM6_9ZZZZ</name>
<protein>
    <recommendedName>
        <fullName evidence="2">Glycosyl transferase family 1 domain-containing protein</fullName>
    </recommendedName>
</protein>
<dbReference type="PANTHER" id="PTHR45947:SF3">
    <property type="entry name" value="SULFOQUINOVOSYL TRANSFERASE SQD2"/>
    <property type="match status" value="1"/>
</dbReference>
<dbReference type="Pfam" id="PF13692">
    <property type="entry name" value="Glyco_trans_1_4"/>
    <property type="match status" value="1"/>
</dbReference>
<accession>A0A3B0TNM6</accession>
<reference evidence="1" key="1">
    <citation type="submission" date="2018-06" db="EMBL/GenBank/DDBJ databases">
        <authorList>
            <person name="Zhirakovskaya E."/>
        </authorList>
    </citation>
    <scope>NUCLEOTIDE SEQUENCE</scope>
</reference>
<sequence>STRKGEALKDAFPVEPWTSRCENLYLTDRLYYQKVHKHLSKADLVIVHEGGTALINYELLLRRRLFGSSKVAFFGHGENTNIEQKITLKGAIKNYIARLPDWWFAYTDISYRTVSALGFPESRITVVNNSIDTRGFSTSLKSLDSKAVDEIRMSLNIQENDTVGLFCGRLLKIKVGFLIEAAKRIRQNIDNYQLIIIGRGDMEKEIQEFARQSSWVHYVGPKFSEERLPYFRIANHFLMPGQVGLGILDAFSAGLPFFTTECGIHSPEIAYLGNGENGYMTNNNVDDFSKIVSKCVGDSIVLNKMSDEAEKTAKKIDFESMVANFSSGINKILL</sequence>